<evidence type="ECO:0000313" key="2">
    <source>
        <dbReference type="EMBL" id="MDA2803821.1"/>
    </source>
</evidence>
<dbReference type="InterPro" id="IPR052509">
    <property type="entry name" value="Metal_resp_DNA-bind_regulator"/>
</dbReference>
<sequence>MPARSAAANPLALAVMGLLTEKPMHPYEMMSTLRERGLDSAFNLSTGTLYDTVRALLGNDSIREAGTGGDGNRPPRTVYALTDTGRTAFTARLDTLIRVPADDEYPKFVSAVAYIGALGTEAAADALAERADRLAERAERLRSGLDSALTDSGLPRLFMIETEYALHMIAAEREWALATAGELRSGDLSDGLPDRPEERR</sequence>
<dbReference type="RefSeq" id="WP_270676311.1">
    <property type="nucleotide sequence ID" value="NZ_JAQFWP010000006.1"/>
</dbReference>
<proteinExistence type="predicted"/>
<dbReference type="InterPro" id="IPR005149">
    <property type="entry name" value="Tscrpt_reg_PadR_N"/>
</dbReference>
<gene>
    <name evidence="2" type="ORF">O4U47_04800</name>
</gene>
<organism evidence="2 3">
    <name type="scientific">Nocardiopsis suaedae</name>
    <dbReference type="NCBI Taxonomy" id="3018444"/>
    <lineage>
        <taxon>Bacteria</taxon>
        <taxon>Bacillati</taxon>
        <taxon>Actinomycetota</taxon>
        <taxon>Actinomycetes</taxon>
        <taxon>Streptosporangiales</taxon>
        <taxon>Nocardiopsidaceae</taxon>
        <taxon>Nocardiopsis</taxon>
    </lineage>
</organism>
<comment type="caution">
    <text evidence="2">The sequence shown here is derived from an EMBL/GenBank/DDBJ whole genome shotgun (WGS) entry which is preliminary data.</text>
</comment>
<dbReference type="Gene3D" id="1.10.10.10">
    <property type="entry name" value="Winged helix-like DNA-binding domain superfamily/Winged helix DNA-binding domain"/>
    <property type="match status" value="1"/>
</dbReference>
<accession>A0ABT4TGV9</accession>
<dbReference type="InterPro" id="IPR036390">
    <property type="entry name" value="WH_DNA-bd_sf"/>
</dbReference>
<dbReference type="PANTHER" id="PTHR33169:SF14">
    <property type="entry name" value="TRANSCRIPTIONAL REGULATOR RV3488"/>
    <property type="match status" value="1"/>
</dbReference>
<feature type="domain" description="Transcription regulator PadR N-terminal" evidence="1">
    <location>
        <begin position="15"/>
        <end position="90"/>
    </location>
</feature>
<dbReference type="Pfam" id="PF03551">
    <property type="entry name" value="PadR"/>
    <property type="match status" value="1"/>
</dbReference>
<dbReference type="PANTHER" id="PTHR33169">
    <property type="entry name" value="PADR-FAMILY TRANSCRIPTIONAL REGULATOR"/>
    <property type="match status" value="1"/>
</dbReference>
<name>A0ABT4TGV9_9ACTN</name>
<evidence type="ECO:0000259" key="1">
    <source>
        <dbReference type="Pfam" id="PF03551"/>
    </source>
</evidence>
<evidence type="ECO:0000313" key="3">
    <source>
        <dbReference type="Proteomes" id="UP001165685"/>
    </source>
</evidence>
<dbReference type="Proteomes" id="UP001165685">
    <property type="component" value="Unassembled WGS sequence"/>
</dbReference>
<dbReference type="SUPFAM" id="SSF46785">
    <property type="entry name" value="Winged helix' DNA-binding domain"/>
    <property type="match status" value="1"/>
</dbReference>
<keyword evidence="3" id="KW-1185">Reference proteome</keyword>
<reference evidence="2" key="1">
    <citation type="submission" date="2023-01" db="EMBL/GenBank/DDBJ databases">
        <title>Draft genome sequence of Nocardiopsis sp. LSu2-4 isolated from halophytes.</title>
        <authorList>
            <person name="Duangmal K."/>
            <person name="Chantavorakit T."/>
        </authorList>
    </citation>
    <scope>NUCLEOTIDE SEQUENCE</scope>
    <source>
        <strain evidence="2">LSu2-4</strain>
    </source>
</reference>
<dbReference type="InterPro" id="IPR036388">
    <property type="entry name" value="WH-like_DNA-bd_sf"/>
</dbReference>
<dbReference type="EMBL" id="JAQFWP010000006">
    <property type="protein sequence ID" value="MDA2803821.1"/>
    <property type="molecule type" value="Genomic_DNA"/>
</dbReference>
<protein>
    <submittedName>
        <fullName evidence="2">PadR family transcriptional regulator</fullName>
    </submittedName>
</protein>